<dbReference type="Proteomes" id="UP000283269">
    <property type="component" value="Unassembled WGS sequence"/>
</dbReference>
<feature type="region of interest" description="Disordered" evidence="4">
    <location>
        <begin position="211"/>
        <end position="242"/>
    </location>
</feature>
<evidence type="ECO:0000256" key="3">
    <source>
        <dbReference type="ARBA" id="ARBA00022777"/>
    </source>
</evidence>
<dbReference type="GO" id="GO:0005524">
    <property type="term" value="F:ATP binding"/>
    <property type="evidence" value="ECO:0007669"/>
    <property type="project" value="InterPro"/>
</dbReference>
<keyword evidence="7" id="KW-1185">Reference proteome</keyword>
<keyword evidence="1" id="KW-0723">Serine/threonine-protein kinase</keyword>
<evidence type="ECO:0000256" key="4">
    <source>
        <dbReference type="SAM" id="MobiDB-lite"/>
    </source>
</evidence>
<reference evidence="6 7" key="1">
    <citation type="journal article" date="2018" name="Evol. Lett.">
        <title>Horizontal gene cluster transfer increased hallucinogenic mushroom diversity.</title>
        <authorList>
            <person name="Reynolds H.T."/>
            <person name="Vijayakumar V."/>
            <person name="Gluck-Thaler E."/>
            <person name="Korotkin H.B."/>
            <person name="Matheny P.B."/>
            <person name="Slot J.C."/>
        </authorList>
    </citation>
    <scope>NUCLEOTIDE SEQUENCE [LARGE SCALE GENOMIC DNA]</scope>
    <source>
        <strain evidence="6 7">2631</strain>
    </source>
</reference>
<evidence type="ECO:0000259" key="5">
    <source>
        <dbReference type="Pfam" id="PF02816"/>
    </source>
</evidence>
<organism evidence="6 7">
    <name type="scientific">Psilocybe cyanescens</name>
    <dbReference type="NCBI Taxonomy" id="93625"/>
    <lineage>
        <taxon>Eukaryota</taxon>
        <taxon>Fungi</taxon>
        <taxon>Dikarya</taxon>
        <taxon>Basidiomycota</taxon>
        <taxon>Agaricomycotina</taxon>
        <taxon>Agaricomycetes</taxon>
        <taxon>Agaricomycetidae</taxon>
        <taxon>Agaricales</taxon>
        <taxon>Agaricineae</taxon>
        <taxon>Strophariaceae</taxon>
        <taxon>Psilocybe</taxon>
    </lineage>
</organism>
<accession>A0A409XUB9</accession>
<proteinExistence type="predicted"/>
<evidence type="ECO:0000313" key="7">
    <source>
        <dbReference type="Proteomes" id="UP000283269"/>
    </source>
</evidence>
<dbReference type="InterPro" id="IPR004166">
    <property type="entry name" value="a-kinase_dom"/>
</dbReference>
<keyword evidence="2" id="KW-0808">Transferase</keyword>
<comment type="caution">
    <text evidence="6">The sequence shown here is derived from an EMBL/GenBank/DDBJ whole genome shotgun (WGS) entry which is preliminary data.</text>
</comment>
<dbReference type="STRING" id="93625.A0A409XUB9"/>
<name>A0A409XUB9_PSICY</name>
<dbReference type="InParanoid" id="A0A409XUB9"/>
<dbReference type="AlphaFoldDB" id="A0A409XUB9"/>
<dbReference type="Pfam" id="PF02816">
    <property type="entry name" value="Alpha_kinase"/>
    <property type="match status" value="1"/>
</dbReference>
<evidence type="ECO:0000256" key="2">
    <source>
        <dbReference type="ARBA" id="ARBA00022679"/>
    </source>
</evidence>
<gene>
    <name evidence="6" type="ORF">CVT25_000357</name>
</gene>
<feature type="region of interest" description="Disordered" evidence="4">
    <location>
        <begin position="171"/>
        <end position="195"/>
    </location>
</feature>
<dbReference type="Gene3D" id="3.20.200.10">
    <property type="entry name" value="MHCK/EF2 kinase"/>
    <property type="match status" value="1"/>
</dbReference>
<dbReference type="OrthoDB" id="301415at2759"/>
<dbReference type="EMBL" id="NHYD01000384">
    <property type="protein sequence ID" value="PPQ94328.1"/>
    <property type="molecule type" value="Genomic_DNA"/>
</dbReference>
<evidence type="ECO:0000256" key="1">
    <source>
        <dbReference type="ARBA" id="ARBA00022527"/>
    </source>
</evidence>
<keyword evidence="3" id="KW-0418">Kinase</keyword>
<feature type="compositionally biased region" description="Polar residues" evidence="4">
    <location>
        <begin position="221"/>
        <end position="242"/>
    </location>
</feature>
<sequence>MPSMGQIPAHAQSRKEVSILLGVKYELLLGKMEATGIKEGMPVDYGITPEDLAQSIKNFLLQPLTKLCPGFPWDLSGSEVRESGIWQDILKNRRLDIPYFEGRFLKAKSGKAAGTFAFAPPAKPVEFVLIIERDQWMDSERFMEEPGYIPQAIQKHQTIQATLHATMPTGLENAVPKPPTLKRKMPPSPLSESRLHQAPVSYKEVSESQESVTSVVCPKNQEITPSSRTSETNSEQPLSTRTNSVCSMSKFQENGDQEPVGFQPLDPTEVTRGILLGGRSTILELKQKIDSIQIDPVTCFLIKTIPFSDLCSGDDTRSEIISKQGYLGRLTHDNNKDFIARGGFKTAHCASLVWNSTPPSSKCLGHDSSLTPGPFSVALKRLYNEKKDPRTGSMLLKRFAYADESAGVLTEATVLGYADSLLRFAYSFIQDFLRKKDDSAVLPFSIPNLRFVQGCIAYSAGTGRAKQGTASYSAAYLLEELIAKESTFIKYIHNADAIPLPTKDEPGHEFAVFLCFVQHIQFVQSHGQVYISDFQGAGDLLTDPQVMTHP</sequence>
<feature type="domain" description="Alpha-type protein kinase" evidence="5">
    <location>
        <begin position="423"/>
        <end position="548"/>
    </location>
</feature>
<protein>
    <recommendedName>
        <fullName evidence="5">Alpha-type protein kinase domain-containing protein</fullName>
    </recommendedName>
</protein>
<dbReference type="GO" id="GO:0004674">
    <property type="term" value="F:protein serine/threonine kinase activity"/>
    <property type="evidence" value="ECO:0007669"/>
    <property type="project" value="UniProtKB-KW"/>
</dbReference>
<evidence type="ECO:0000313" key="6">
    <source>
        <dbReference type="EMBL" id="PPQ94328.1"/>
    </source>
</evidence>